<feature type="region of interest" description="Disordered" evidence="1">
    <location>
        <begin position="18"/>
        <end position="165"/>
    </location>
</feature>
<feature type="region of interest" description="Disordered" evidence="1">
    <location>
        <begin position="178"/>
        <end position="276"/>
    </location>
</feature>
<feature type="compositionally biased region" description="Low complexity" evidence="1">
    <location>
        <begin position="72"/>
        <end position="83"/>
    </location>
</feature>
<accession>A0ABD6F1N6</accession>
<evidence type="ECO:0008006" key="4">
    <source>
        <dbReference type="Google" id="ProtNLM"/>
    </source>
</evidence>
<feature type="compositionally biased region" description="Acidic residues" evidence="1">
    <location>
        <begin position="190"/>
        <end position="206"/>
    </location>
</feature>
<name>A0ABD6F1N6_9BILA</name>
<gene>
    <name evidence="2" type="ORF">AB6A40_010006</name>
</gene>
<feature type="compositionally biased region" description="Polar residues" evidence="1">
    <location>
        <begin position="102"/>
        <end position="126"/>
    </location>
</feature>
<comment type="caution">
    <text evidence="2">The sequence shown here is derived from an EMBL/GenBank/DDBJ whole genome shotgun (WGS) entry which is preliminary data.</text>
</comment>
<feature type="compositionally biased region" description="Acidic residues" evidence="1">
    <location>
        <begin position="42"/>
        <end position="54"/>
    </location>
</feature>
<evidence type="ECO:0000313" key="3">
    <source>
        <dbReference type="Proteomes" id="UP001608902"/>
    </source>
</evidence>
<sequence>MNRFSHCAVCSKRKSVCRAEAEDSNIDERRGRARRLEHTESEDSADATEEDSEETSTTYTNQSGSAAERGRSSIASRRSQKSSCHSGTPKPTQVPERLRNAIRQSTRSSPRFGQSTKKVKQENPSESEYAESGSDVEKSKRSVSLRQLSKLKGASSCHRADLSMRKRRKRFAAALAEEALDRSAEANDSNSDDDAEENGDDGDEFEVEKTVDQASGRRYATSRSSSPESAGNLRGRKTVKRMKRGRRRNSDNSVEYSSKERSKDGDSLQNDSLEPGRVVCVYDDSVRKGKWIPAVVVASEAYRNNHKAARPLARSEIAVRRFKDAK</sequence>
<keyword evidence="3" id="KW-1185">Reference proteome</keyword>
<dbReference type="Gene3D" id="2.30.30.140">
    <property type="match status" value="1"/>
</dbReference>
<dbReference type="EMBL" id="JBGFUD010011753">
    <property type="protein sequence ID" value="MFH4983297.1"/>
    <property type="molecule type" value="Genomic_DNA"/>
</dbReference>
<dbReference type="Proteomes" id="UP001608902">
    <property type="component" value="Unassembled WGS sequence"/>
</dbReference>
<organism evidence="2 3">
    <name type="scientific">Gnathostoma spinigerum</name>
    <dbReference type="NCBI Taxonomy" id="75299"/>
    <lineage>
        <taxon>Eukaryota</taxon>
        <taxon>Metazoa</taxon>
        <taxon>Ecdysozoa</taxon>
        <taxon>Nematoda</taxon>
        <taxon>Chromadorea</taxon>
        <taxon>Rhabditida</taxon>
        <taxon>Spirurina</taxon>
        <taxon>Gnathostomatomorpha</taxon>
        <taxon>Gnathostomatoidea</taxon>
        <taxon>Gnathostomatidae</taxon>
        <taxon>Gnathostoma</taxon>
    </lineage>
</organism>
<feature type="compositionally biased region" description="Basic and acidic residues" evidence="1">
    <location>
        <begin position="257"/>
        <end position="266"/>
    </location>
</feature>
<feature type="compositionally biased region" description="Basic residues" evidence="1">
    <location>
        <begin position="234"/>
        <end position="247"/>
    </location>
</feature>
<evidence type="ECO:0000313" key="2">
    <source>
        <dbReference type="EMBL" id="MFH4983297.1"/>
    </source>
</evidence>
<protein>
    <recommendedName>
        <fullName evidence="4">PWWP domain-containing protein</fullName>
    </recommendedName>
</protein>
<proteinExistence type="predicted"/>
<feature type="compositionally biased region" description="Basic and acidic residues" evidence="1">
    <location>
        <begin position="18"/>
        <end position="41"/>
    </location>
</feature>
<reference evidence="2 3" key="1">
    <citation type="submission" date="2024-08" db="EMBL/GenBank/DDBJ databases">
        <title>Gnathostoma spinigerum genome.</title>
        <authorList>
            <person name="Gonzalez-Bertolin B."/>
            <person name="Monzon S."/>
            <person name="Zaballos A."/>
            <person name="Jimenez P."/>
            <person name="Dekumyoy P."/>
            <person name="Varona S."/>
            <person name="Cuesta I."/>
            <person name="Sumanam S."/>
            <person name="Adisakwattana P."/>
            <person name="Gasser R.B."/>
            <person name="Hernandez-Gonzalez A."/>
            <person name="Young N.D."/>
            <person name="Perteguer M.J."/>
        </authorList>
    </citation>
    <scope>NUCLEOTIDE SEQUENCE [LARGE SCALE GENOMIC DNA]</scope>
    <source>
        <strain evidence="2">AL3</strain>
        <tissue evidence="2">Liver</tissue>
    </source>
</reference>
<dbReference type="AlphaFoldDB" id="A0ABD6F1N6"/>
<evidence type="ECO:0000256" key="1">
    <source>
        <dbReference type="SAM" id="MobiDB-lite"/>
    </source>
</evidence>